<evidence type="ECO:0000259" key="5">
    <source>
        <dbReference type="Pfam" id="PF00389"/>
    </source>
</evidence>
<dbReference type="AlphaFoldDB" id="A0A1I0Z960"/>
<comment type="similarity">
    <text evidence="1 4">Belongs to the D-isomer specific 2-hydroxyacid dehydrogenase family.</text>
</comment>
<evidence type="ECO:0000313" key="7">
    <source>
        <dbReference type="EMBL" id="SFB22289.1"/>
    </source>
</evidence>
<dbReference type="GO" id="GO:0016616">
    <property type="term" value="F:oxidoreductase activity, acting on the CH-OH group of donors, NAD or NADP as acceptor"/>
    <property type="evidence" value="ECO:0007669"/>
    <property type="project" value="InterPro"/>
</dbReference>
<reference evidence="8" key="1">
    <citation type="submission" date="2016-10" db="EMBL/GenBank/DDBJ databases">
        <authorList>
            <person name="Varghese N."/>
            <person name="Submissions S."/>
        </authorList>
    </citation>
    <scope>NUCLEOTIDE SEQUENCE [LARGE SCALE GENOMIC DNA]</scope>
    <source>
        <strain evidence="8">CGMCC 4.3568</strain>
    </source>
</reference>
<dbReference type="CDD" id="cd12169">
    <property type="entry name" value="PGDH_like_1"/>
    <property type="match status" value="1"/>
</dbReference>
<dbReference type="InterPro" id="IPR029753">
    <property type="entry name" value="D-isomer_DH_CS"/>
</dbReference>
<dbReference type="RefSeq" id="WP_091673045.1">
    <property type="nucleotide sequence ID" value="NZ_FOKG01000006.1"/>
</dbReference>
<dbReference type="InterPro" id="IPR050857">
    <property type="entry name" value="D-2-hydroxyacid_DH"/>
</dbReference>
<dbReference type="Proteomes" id="UP000243799">
    <property type="component" value="Unassembled WGS sequence"/>
</dbReference>
<dbReference type="Pfam" id="PF00389">
    <property type="entry name" value="2-Hacid_dh"/>
    <property type="match status" value="1"/>
</dbReference>
<evidence type="ECO:0000256" key="3">
    <source>
        <dbReference type="ARBA" id="ARBA00023027"/>
    </source>
</evidence>
<proteinExistence type="inferred from homology"/>
<sequence>MKIAILDDYQNVALDFADWDSLGAEVEVFTEHIGDQDELVRRLDGFEVVVAMRERTRFDAALLRRLPALRLLVSTGRRNAAIDLSAAGEQGVVVCGTGYRAEPTVEHTWALILAAARNIPAEERSVRAGGWQQAVGTGLHGRTLGLLGLGRLGARVAAIGQAFGMNTIAWSQNLTEERAAEQGVTAVSKDELFRNSDVLSVHLVLSDRTRGLVGSAELGVMRPGAVLVNTSRGPIIDESALLDTVRENRIKCAALDVFDVEPLPVGHPLRTAPNTVLTPHIGYVNDTLYSVFYSDAVENIAAYLAGEPIRVMTP</sequence>
<dbReference type="InterPro" id="IPR036291">
    <property type="entry name" value="NAD(P)-bd_dom_sf"/>
</dbReference>
<dbReference type="GO" id="GO:0051287">
    <property type="term" value="F:NAD binding"/>
    <property type="evidence" value="ECO:0007669"/>
    <property type="project" value="InterPro"/>
</dbReference>
<feature type="domain" description="D-isomer specific 2-hydroxyacid dehydrogenase catalytic" evidence="5">
    <location>
        <begin position="18"/>
        <end position="309"/>
    </location>
</feature>
<dbReference type="OrthoDB" id="117809at2"/>
<accession>A0A1I0Z960</accession>
<gene>
    <name evidence="7" type="ORF">SAMN05216266_106234</name>
</gene>
<dbReference type="Pfam" id="PF02826">
    <property type="entry name" value="2-Hacid_dh_C"/>
    <property type="match status" value="1"/>
</dbReference>
<name>A0A1I0Z960_9PSEU</name>
<evidence type="ECO:0000256" key="1">
    <source>
        <dbReference type="ARBA" id="ARBA00005854"/>
    </source>
</evidence>
<dbReference type="Gene3D" id="3.40.50.720">
    <property type="entry name" value="NAD(P)-binding Rossmann-like Domain"/>
    <property type="match status" value="2"/>
</dbReference>
<dbReference type="EMBL" id="FOKG01000006">
    <property type="protein sequence ID" value="SFB22289.1"/>
    <property type="molecule type" value="Genomic_DNA"/>
</dbReference>
<dbReference type="SUPFAM" id="SSF51735">
    <property type="entry name" value="NAD(P)-binding Rossmann-fold domains"/>
    <property type="match status" value="1"/>
</dbReference>
<evidence type="ECO:0000313" key="8">
    <source>
        <dbReference type="Proteomes" id="UP000243799"/>
    </source>
</evidence>
<dbReference type="STRING" id="490629.SAMN05216266_106234"/>
<dbReference type="InterPro" id="IPR006139">
    <property type="entry name" value="D-isomer_2_OHA_DH_cat_dom"/>
</dbReference>
<evidence type="ECO:0000256" key="2">
    <source>
        <dbReference type="ARBA" id="ARBA00023002"/>
    </source>
</evidence>
<protein>
    <submittedName>
        <fullName evidence="7">Phosphoglycerate dehydrogenase</fullName>
    </submittedName>
</protein>
<dbReference type="PANTHER" id="PTHR42789:SF1">
    <property type="entry name" value="D-ISOMER SPECIFIC 2-HYDROXYACID DEHYDROGENASE FAMILY PROTEIN (AFU_ORTHOLOGUE AFUA_6G10090)"/>
    <property type="match status" value="1"/>
</dbReference>
<evidence type="ECO:0000256" key="4">
    <source>
        <dbReference type="RuleBase" id="RU003719"/>
    </source>
</evidence>
<keyword evidence="3" id="KW-0520">NAD</keyword>
<organism evidence="7 8">
    <name type="scientific">Amycolatopsis marina</name>
    <dbReference type="NCBI Taxonomy" id="490629"/>
    <lineage>
        <taxon>Bacteria</taxon>
        <taxon>Bacillati</taxon>
        <taxon>Actinomycetota</taxon>
        <taxon>Actinomycetes</taxon>
        <taxon>Pseudonocardiales</taxon>
        <taxon>Pseudonocardiaceae</taxon>
        <taxon>Amycolatopsis</taxon>
    </lineage>
</organism>
<keyword evidence="8" id="KW-1185">Reference proteome</keyword>
<feature type="domain" description="D-isomer specific 2-hydroxyacid dehydrogenase NAD-binding" evidence="6">
    <location>
        <begin position="110"/>
        <end position="282"/>
    </location>
</feature>
<keyword evidence="2 4" id="KW-0560">Oxidoreductase</keyword>
<evidence type="ECO:0000259" key="6">
    <source>
        <dbReference type="Pfam" id="PF02826"/>
    </source>
</evidence>
<dbReference type="SUPFAM" id="SSF52283">
    <property type="entry name" value="Formate/glycerate dehydrogenase catalytic domain-like"/>
    <property type="match status" value="1"/>
</dbReference>
<dbReference type="PROSITE" id="PS00671">
    <property type="entry name" value="D_2_HYDROXYACID_DH_3"/>
    <property type="match status" value="1"/>
</dbReference>
<dbReference type="PANTHER" id="PTHR42789">
    <property type="entry name" value="D-ISOMER SPECIFIC 2-HYDROXYACID DEHYDROGENASE FAMILY PROTEIN (AFU_ORTHOLOGUE AFUA_6G10090)"/>
    <property type="match status" value="1"/>
</dbReference>
<dbReference type="InterPro" id="IPR006140">
    <property type="entry name" value="D-isomer_DH_NAD-bd"/>
</dbReference>